<comment type="caution">
    <text evidence="1">The sequence shown here is derived from an EMBL/GenBank/DDBJ whole genome shotgun (WGS) entry which is preliminary data.</text>
</comment>
<dbReference type="AlphaFoldDB" id="A0AA40CVU9"/>
<protein>
    <submittedName>
        <fullName evidence="1">Uncharacterized protein</fullName>
    </submittedName>
</protein>
<evidence type="ECO:0000313" key="2">
    <source>
        <dbReference type="Proteomes" id="UP001174936"/>
    </source>
</evidence>
<keyword evidence="2" id="KW-1185">Reference proteome</keyword>
<gene>
    <name evidence="1" type="ORF">B0T16DRAFT_387773</name>
</gene>
<evidence type="ECO:0000313" key="1">
    <source>
        <dbReference type="EMBL" id="KAK0652522.1"/>
    </source>
</evidence>
<dbReference type="Proteomes" id="UP001174936">
    <property type="component" value="Unassembled WGS sequence"/>
</dbReference>
<dbReference type="EMBL" id="JAULSV010000002">
    <property type="protein sequence ID" value="KAK0652522.1"/>
    <property type="molecule type" value="Genomic_DNA"/>
</dbReference>
<proteinExistence type="predicted"/>
<accession>A0AA40CVU9</accession>
<organism evidence="1 2">
    <name type="scientific">Cercophora newfieldiana</name>
    <dbReference type="NCBI Taxonomy" id="92897"/>
    <lineage>
        <taxon>Eukaryota</taxon>
        <taxon>Fungi</taxon>
        <taxon>Dikarya</taxon>
        <taxon>Ascomycota</taxon>
        <taxon>Pezizomycotina</taxon>
        <taxon>Sordariomycetes</taxon>
        <taxon>Sordariomycetidae</taxon>
        <taxon>Sordariales</taxon>
        <taxon>Lasiosphaeriaceae</taxon>
        <taxon>Cercophora</taxon>
    </lineage>
</organism>
<sequence>MRPIKFDMATPEYLKDRLFIIDPQFVTIHYMEKLLARNGNGACITTEKGSVLPTELWIQIIKHLINDAIRPGRHGQRLLAKATLIYESPSTTTDPGMKLLRCVPHEYDLPPSKKIVAGVLQNIENIAYFNDYLDCATAQKIAEIRAEQSKALKGSYAKDNEEIEPSDCLHPPWPDLLPVELPNMRKVSGPDSATYYISLREHKGGSLPEGIFCQIRTQDVIAWVEGGFCWHCNGERLMKCDRRLLKRLEYLFPFSKWSWVNSSGTKKYICPLCMGPPPGADIGRPMDDDSMEWTSLLDDYSKKLHAWIMKLFLEGRLIEMGYGTRLVDGDG</sequence>
<name>A0AA40CVU9_9PEZI</name>
<reference evidence="1" key="1">
    <citation type="submission" date="2023-06" db="EMBL/GenBank/DDBJ databases">
        <title>Genome-scale phylogeny and comparative genomics of the fungal order Sordariales.</title>
        <authorList>
            <consortium name="Lawrence Berkeley National Laboratory"/>
            <person name="Hensen N."/>
            <person name="Bonometti L."/>
            <person name="Westerberg I."/>
            <person name="Brannstrom I.O."/>
            <person name="Guillou S."/>
            <person name="Cros-Aarteil S."/>
            <person name="Calhoun S."/>
            <person name="Haridas S."/>
            <person name="Kuo A."/>
            <person name="Mondo S."/>
            <person name="Pangilinan J."/>
            <person name="Riley R."/>
            <person name="Labutti K."/>
            <person name="Andreopoulos B."/>
            <person name="Lipzen A."/>
            <person name="Chen C."/>
            <person name="Yanf M."/>
            <person name="Daum C."/>
            <person name="Ng V."/>
            <person name="Clum A."/>
            <person name="Steindorff A."/>
            <person name="Ohm R."/>
            <person name="Martin F."/>
            <person name="Silar P."/>
            <person name="Natvig D."/>
            <person name="Lalanne C."/>
            <person name="Gautier V."/>
            <person name="Ament-Velasquez S.L."/>
            <person name="Kruys A."/>
            <person name="Hutchinson M.I."/>
            <person name="Powell A.J."/>
            <person name="Barry K."/>
            <person name="Miller A.N."/>
            <person name="Grigoriev I.V."/>
            <person name="Debuchy R."/>
            <person name="Gladieux P."/>
            <person name="Thoren M.H."/>
            <person name="Johannesson H."/>
        </authorList>
    </citation>
    <scope>NUCLEOTIDE SEQUENCE</scope>
    <source>
        <strain evidence="1">SMH2532-1</strain>
    </source>
</reference>